<protein>
    <submittedName>
        <fullName evidence="2">Uncharacterized protein</fullName>
    </submittedName>
</protein>
<sequence>MWILTAGQYAAALSAILALVGIIVQYGILKPLKSYIDKATYPIAPHANGGKSLPDAISGIARIEAKMCDLDDRVARLEKKRLPKS</sequence>
<name>A0A6J5NU93_9CAUD</name>
<keyword evidence="1" id="KW-0812">Transmembrane</keyword>
<organism evidence="2">
    <name type="scientific">uncultured Caudovirales phage</name>
    <dbReference type="NCBI Taxonomy" id="2100421"/>
    <lineage>
        <taxon>Viruses</taxon>
        <taxon>Duplodnaviria</taxon>
        <taxon>Heunggongvirae</taxon>
        <taxon>Uroviricota</taxon>
        <taxon>Caudoviricetes</taxon>
        <taxon>Peduoviridae</taxon>
        <taxon>Maltschvirus</taxon>
        <taxon>Maltschvirus maltsch</taxon>
    </lineage>
</organism>
<feature type="transmembrane region" description="Helical" evidence="1">
    <location>
        <begin position="6"/>
        <end position="29"/>
    </location>
</feature>
<dbReference type="EMBL" id="LR796708">
    <property type="protein sequence ID" value="CAB4160738.1"/>
    <property type="molecule type" value="Genomic_DNA"/>
</dbReference>
<keyword evidence="1" id="KW-0472">Membrane</keyword>
<evidence type="ECO:0000313" key="2">
    <source>
        <dbReference type="EMBL" id="CAB4160738.1"/>
    </source>
</evidence>
<accession>A0A6J5NU93</accession>
<keyword evidence="1" id="KW-1133">Transmembrane helix</keyword>
<reference evidence="2" key="1">
    <citation type="submission" date="2020-04" db="EMBL/GenBank/DDBJ databases">
        <authorList>
            <person name="Chiriac C."/>
            <person name="Salcher M."/>
            <person name="Ghai R."/>
            <person name="Kavagutti S V."/>
        </authorList>
    </citation>
    <scope>NUCLEOTIDE SEQUENCE</scope>
</reference>
<evidence type="ECO:0000256" key="1">
    <source>
        <dbReference type="SAM" id="Phobius"/>
    </source>
</evidence>
<gene>
    <name evidence="2" type="ORF">UFOVP772_8</name>
</gene>
<proteinExistence type="predicted"/>